<accession>A0A8J7J631</accession>
<comment type="caution">
    <text evidence="2">The sequence shown here is derived from an EMBL/GenBank/DDBJ whole genome shotgun (WGS) entry which is preliminary data.</text>
</comment>
<dbReference type="SUPFAM" id="SSF47090">
    <property type="entry name" value="PGBD-like"/>
    <property type="match status" value="1"/>
</dbReference>
<dbReference type="AlphaFoldDB" id="A0A8J7J631"/>
<dbReference type="Pfam" id="PF01471">
    <property type="entry name" value="PG_binding_1"/>
    <property type="match status" value="1"/>
</dbReference>
<reference evidence="2" key="1">
    <citation type="submission" date="2020-12" db="EMBL/GenBank/DDBJ databases">
        <title>Sedimentitalea sp. nov., isolated from sand in Incheon.</title>
        <authorList>
            <person name="Kim W."/>
        </authorList>
    </citation>
    <scope>NUCLEOTIDE SEQUENCE</scope>
    <source>
        <strain evidence="2">CAU 1593</strain>
    </source>
</reference>
<evidence type="ECO:0000259" key="1">
    <source>
        <dbReference type="Pfam" id="PF01471"/>
    </source>
</evidence>
<dbReference type="InterPro" id="IPR009045">
    <property type="entry name" value="Zn_M74/Hedgehog-like"/>
</dbReference>
<sequence length="270" mass="29912">MDTRTLQQLLAAAGYYAGGLDGDFGPKTFAAMLAVEAKHADGYTFDPTTTTEARRHTACAQACLEELGHAPGTIDGWVGANTTEALNAFLFQTINGKPEEIERAPLPNAPRVSSIPSQSEVDRVYGTPGAQIKSRLTMIELPFKLRIDYNLRQSTNKITVHRDCAPQLEKALIEVRDHYGAEAMRDLGIDRYAGTYNHRKMRGGSKWSMHAYGCAIDFHHGPNGLRTPCPQALFCGPDYKAFLDIMEANEWLPAIRLWGKDAMHFQRATL</sequence>
<name>A0A8J7J631_9RHOB</name>
<dbReference type="Gene3D" id="1.10.101.10">
    <property type="entry name" value="PGBD-like superfamily/PGBD"/>
    <property type="match status" value="1"/>
</dbReference>
<protein>
    <submittedName>
        <fullName evidence="2">M15 family peptidase</fullName>
    </submittedName>
</protein>
<dbReference type="InterPro" id="IPR036366">
    <property type="entry name" value="PGBDSf"/>
</dbReference>
<feature type="domain" description="Peptidoglycan binding-like" evidence="1">
    <location>
        <begin position="3"/>
        <end position="32"/>
    </location>
</feature>
<dbReference type="SUPFAM" id="SSF55166">
    <property type="entry name" value="Hedgehog/DD-peptidase"/>
    <property type="match status" value="1"/>
</dbReference>
<proteinExistence type="predicted"/>
<dbReference type="EMBL" id="JAELVR010000007">
    <property type="protein sequence ID" value="MBJ6372170.1"/>
    <property type="molecule type" value="Genomic_DNA"/>
</dbReference>
<keyword evidence="3" id="KW-1185">Reference proteome</keyword>
<evidence type="ECO:0000313" key="2">
    <source>
        <dbReference type="EMBL" id="MBJ6372170.1"/>
    </source>
</evidence>
<dbReference type="Proteomes" id="UP000619079">
    <property type="component" value="Unassembled WGS sequence"/>
</dbReference>
<dbReference type="InterPro" id="IPR036365">
    <property type="entry name" value="PGBD-like_sf"/>
</dbReference>
<dbReference type="InterPro" id="IPR002477">
    <property type="entry name" value="Peptidoglycan-bd-like"/>
</dbReference>
<dbReference type="RefSeq" id="WP_199025045.1">
    <property type="nucleotide sequence ID" value="NZ_JAELVR010000007.1"/>
</dbReference>
<gene>
    <name evidence="2" type="ORF">JF290_11595</name>
</gene>
<organism evidence="2 3">
    <name type="scientific">Sedimentitalea arenosa</name>
    <dbReference type="NCBI Taxonomy" id="2798803"/>
    <lineage>
        <taxon>Bacteria</taxon>
        <taxon>Pseudomonadati</taxon>
        <taxon>Pseudomonadota</taxon>
        <taxon>Alphaproteobacteria</taxon>
        <taxon>Rhodobacterales</taxon>
        <taxon>Paracoccaceae</taxon>
        <taxon>Sedimentitalea</taxon>
    </lineage>
</organism>
<evidence type="ECO:0000313" key="3">
    <source>
        <dbReference type="Proteomes" id="UP000619079"/>
    </source>
</evidence>